<dbReference type="InterPro" id="IPR058865">
    <property type="entry name" value="GDPGP1_C"/>
</dbReference>
<dbReference type="AlphaFoldDB" id="F3ZRN2"/>
<accession>F3ZRN2</accession>
<evidence type="ECO:0000313" key="3">
    <source>
        <dbReference type="EMBL" id="EGJ70757.1"/>
    </source>
</evidence>
<dbReference type="Pfam" id="PF16269">
    <property type="entry name" value="DUF4922"/>
    <property type="match status" value="1"/>
</dbReference>
<gene>
    <name evidence="3" type="ORF">Bcop_0539</name>
</gene>
<dbReference type="InterPro" id="IPR046320">
    <property type="entry name" value="DUF4922"/>
</dbReference>
<name>F3ZRN2_9BACE</name>
<dbReference type="EMBL" id="CM001167">
    <property type="protein sequence ID" value="EGJ70757.1"/>
    <property type="molecule type" value="Genomic_DNA"/>
</dbReference>
<dbReference type="OrthoDB" id="5494374at2"/>
<keyword evidence="4" id="KW-1185">Reference proteome</keyword>
<dbReference type="eggNOG" id="COG4360">
    <property type="taxonomic scope" value="Bacteria"/>
</dbReference>
<evidence type="ECO:0000313" key="4">
    <source>
        <dbReference type="Proteomes" id="UP000018439"/>
    </source>
</evidence>
<dbReference type="SUPFAM" id="SSF54197">
    <property type="entry name" value="HIT-like"/>
    <property type="match status" value="1"/>
</dbReference>
<dbReference type="InterPro" id="IPR036265">
    <property type="entry name" value="HIT-like_sf"/>
</dbReference>
<feature type="domain" description="GDPGP1-like C-terminal" evidence="2">
    <location>
        <begin position="174"/>
        <end position="297"/>
    </location>
</feature>
<dbReference type="Proteomes" id="UP000018439">
    <property type="component" value="Chromosome"/>
</dbReference>
<organism evidence="3 4">
    <name type="scientific">Bacteroides coprosuis DSM 18011</name>
    <dbReference type="NCBI Taxonomy" id="679937"/>
    <lineage>
        <taxon>Bacteria</taxon>
        <taxon>Pseudomonadati</taxon>
        <taxon>Bacteroidota</taxon>
        <taxon>Bacteroidia</taxon>
        <taxon>Bacteroidales</taxon>
        <taxon>Bacteroidaceae</taxon>
        <taxon>Bacteroides</taxon>
    </lineage>
</organism>
<dbReference type="HOGENOM" id="CLU_890423_0_0_10"/>
<evidence type="ECO:0000259" key="1">
    <source>
        <dbReference type="Pfam" id="PF16269"/>
    </source>
</evidence>
<dbReference type="GO" id="GO:0016740">
    <property type="term" value="F:transferase activity"/>
    <property type="evidence" value="ECO:0007669"/>
    <property type="project" value="UniProtKB-KW"/>
</dbReference>
<sequence length="304" mass="34646">MNIEVDKLFQQQLGEWPLAAKNFNALSEVKTKEVSVNGVHYRVQFNPARIVSSAAKVDSASIQARKCFLCATNRPIEQKGINYKQYVILLNPFPIFPRHLTIPDINHVDQKIEGRICDMLDLAKKIDDYVLFYNGPKCGASAPDHMHFQAGNKGFLCIEKDVTNLPLEKLKEYKSAKLFLLNDNPRNSLIIKGTTSEDINELFNQIYHTLPVQEGESEPMMNLIAWYDKDEWTLILLLRKKHRPNAFFAKGENKLTISPASVDLGGVFITPLEIDFNKVNEKQILEIVSEVSMSKEEIINLLKK</sequence>
<proteinExistence type="predicted"/>
<evidence type="ECO:0000259" key="2">
    <source>
        <dbReference type="Pfam" id="PF26216"/>
    </source>
</evidence>
<reference evidence="3 4" key="1">
    <citation type="journal article" date="2011" name="Stand. Genomic Sci.">
        <title>Non-contiguous finished genome sequence of Bacteroides coprosuis type strain (PC139).</title>
        <authorList>
            <person name="Land M."/>
            <person name="Held B."/>
            <person name="Gronow S."/>
            <person name="Abt B."/>
            <person name="Lucas S."/>
            <person name="Del Rio T.G."/>
            <person name="Nolan M."/>
            <person name="Tice H."/>
            <person name="Cheng J.F."/>
            <person name="Pitluck S."/>
            <person name="Liolios K."/>
            <person name="Pagani I."/>
            <person name="Ivanova N."/>
            <person name="Mavromatis K."/>
            <person name="Mikhailova N."/>
            <person name="Pati A."/>
            <person name="Tapia R."/>
            <person name="Han C."/>
            <person name="Goodwin L."/>
            <person name="Chen A."/>
            <person name="Palaniappan K."/>
            <person name="Hauser L."/>
            <person name="Brambilla E.M."/>
            <person name="Rohde M."/>
            <person name="Goker M."/>
            <person name="Detter J.C."/>
            <person name="Woyke T."/>
            <person name="Bristow J."/>
            <person name="Eisen J.A."/>
            <person name="Markowitz V."/>
            <person name="Hugenholtz P."/>
            <person name="Kyrpides N.C."/>
            <person name="Klenk H.P."/>
            <person name="Lapidus A."/>
        </authorList>
    </citation>
    <scope>NUCLEOTIDE SEQUENCE [LARGE SCALE GENOMIC DNA]</scope>
    <source>
        <strain evidence="3 4">DSM 18011</strain>
    </source>
</reference>
<dbReference type="Pfam" id="PF26216">
    <property type="entry name" value="GDPGP1_C"/>
    <property type="match status" value="1"/>
</dbReference>
<feature type="domain" description="DUF4922" evidence="1">
    <location>
        <begin position="8"/>
        <end position="152"/>
    </location>
</feature>
<protein>
    <submittedName>
        <fullName evidence="3">Putative glycosyltransferase</fullName>
    </submittedName>
</protein>
<dbReference type="STRING" id="679937.Bcop_0539"/>
<keyword evidence="3" id="KW-0808">Transferase</keyword>